<evidence type="ECO:0000313" key="2">
    <source>
        <dbReference type="EMBL" id="MEA5582919.1"/>
    </source>
</evidence>
<keyword evidence="1" id="KW-0812">Transmembrane</keyword>
<proteinExistence type="predicted"/>
<gene>
    <name evidence="2" type="ORF">VB620_16405</name>
</gene>
<keyword evidence="3" id="KW-1185">Reference proteome</keyword>
<dbReference type="RefSeq" id="WP_323197231.1">
    <property type="nucleotide sequence ID" value="NZ_JAYGHG010000031.1"/>
</dbReference>
<reference evidence="2 3" key="1">
    <citation type="submission" date="2023-12" db="EMBL/GenBank/DDBJ databases">
        <title>Baltic Sea Cyanobacteria.</title>
        <authorList>
            <person name="Delbaje E."/>
            <person name="Fewer D.P."/>
            <person name="Shishido T.K."/>
        </authorList>
    </citation>
    <scope>NUCLEOTIDE SEQUENCE [LARGE SCALE GENOMIC DNA]</scope>
    <source>
        <strain evidence="2 3">UHCC-0300</strain>
    </source>
</reference>
<feature type="transmembrane region" description="Helical" evidence="1">
    <location>
        <begin position="98"/>
        <end position="122"/>
    </location>
</feature>
<protein>
    <submittedName>
        <fullName evidence="2">DUF975 domain-containing protein</fullName>
    </submittedName>
</protein>
<feature type="transmembrane region" description="Helical" evidence="1">
    <location>
        <begin position="36"/>
        <end position="55"/>
    </location>
</feature>
<dbReference type="Proteomes" id="UP001302120">
    <property type="component" value="Unassembled WGS sequence"/>
</dbReference>
<comment type="caution">
    <text evidence="2">The sequence shown here is derived from an EMBL/GenBank/DDBJ whole genome shotgun (WGS) entry which is preliminary data.</text>
</comment>
<dbReference type="EMBL" id="JAYGHG010000031">
    <property type="protein sequence ID" value="MEA5582919.1"/>
    <property type="molecule type" value="Genomic_DNA"/>
</dbReference>
<feature type="transmembrane region" description="Helical" evidence="1">
    <location>
        <begin position="129"/>
        <end position="153"/>
    </location>
</feature>
<keyword evidence="1" id="KW-1133">Transmembrane helix</keyword>
<evidence type="ECO:0000256" key="1">
    <source>
        <dbReference type="SAM" id="Phobius"/>
    </source>
</evidence>
<accession>A0ABU5UHG2</accession>
<name>A0ABU5UHG2_9CYAN</name>
<organism evidence="2 3">
    <name type="scientific">Nodularia harveyana UHCC-0300</name>
    <dbReference type="NCBI Taxonomy" id="2974287"/>
    <lineage>
        <taxon>Bacteria</taxon>
        <taxon>Bacillati</taxon>
        <taxon>Cyanobacteriota</taxon>
        <taxon>Cyanophyceae</taxon>
        <taxon>Nostocales</taxon>
        <taxon>Nodulariaceae</taxon>
        <taxon>Nodularia</taxon>
    </lineage>
</organism>
<keyword evidence="1" id="KW-0472">Membrane</keyword>
<feature type="transmembrane region" description="Helical" evidence="1">
    <location>
        <begin position="193"/>
        <end position="215"/>
    </location>
</feature>
<evidence type="ECO:0000313" key="3">
    <source>
        <dbReference type="Proteomes" id="UP001302120"/>
    </source>
</evidence>
<feature type="transmembrane region" description="Helical" evidence="1">
    <location>
        <begin position="227"/>
        <end position="248"/>
    </location>
</feature>
<sequence length="275" mass="30782">MAGNMSSPSPQPTKPLDVSKVITAAVRLYRPHIQEYFLLALKALLWLLVPVYGWAKFFALTALISRLAFGELVNQPESIPSGERFVNSRLWQFLFEKLLLLLLFTGVGISLGIIFFLISGLLSPLLIQLNSFVAVAVSVLLISVAVIVISVGFSLTMTRFYLVEVVLAVEENVDSLSAISRTWKLTEGYGWRIWLIYFVWSLITIPVQIAMQVLFEIISVLSRLLTLLPAIAFVAVIFITIALMLPLYQTITAVVYYEIRSRQEGLGLKLRDGEI</sequence>